<feature type="chain" id="PRO_5008092243" evidence="1">
    <location>
        <begin position="18"/>
        <end position="151"/>
    </location>
</feature>
<dbReference type="InterPro" id="IPR018588">
    <property type="entry name" value="Dihaem_cytochrome-c"/>
</dbReference>
<dbReference type="EMBL" id="LWQT01000044">
    <property type="protein sequence ID" value="OAN52412.1"/>
    <property type="molecule type" value="Genomic_DNA"/>
</dbReference>
<evidence type="ECO:0000256" key="1">
    <source>
        <dbReference type="SAM" id="SignalP"/>
    </source>
</evidence>
<dbReference type="AlphaFoldDB" id="A0A178MT11"/>
<dbReference type="STRING" id="1285242.A6A04_00630"/>
<dbReference type="OrthoDB" id="5296814at2"/>
<gene>
    <name evidence="2" type="ORF">A6A04_00630</name>
</gene>
<feature type="signal peptide" evidence="1">
    <location>
        <begin position="1"/>
        <end position="17"/>
    </location>
</feature>
<evidence type="ECO:0000313" key="2">
    <source>
        <dbReference type="EMBL" id="OAN52412.1"/>
    </source>
</evidence>
<comment type="caution">
    <text evidence="2">The sequence shown here is derived from an EMBL/GenBank/DDBJ whole genome shotgun (WGS) entry which is preliminary data.</text>
</comment>
<dbReference type="InterPro" id="IPR036280">
    <property type="entry name" value="Multihaem_cyt_sf"/>
</dbReference>
<name>A0A178MT11_9PROT</name>
<organism evidence="2 3">
    <name type="scientific">Paramagnetospirillum marisnigri</name>
    <dbReference type="NCBI Taxonomy" id="1285242"/>
    <lineage>
        <taxon>Bacteria</taxon>
        <taxon>Pseudomonadati</taxon>
        <taxon>Pseudomonadota</taxon>
        <taxon>Alphaproteobacteria</taxon>
        <taxon>Rhodospirillales</taxon>
        <taxon>Magnetospirillaceae</taxon>
        <taxon>Paramagnetospirillum</taxon>
    </lineage>
</organism>
<dbReference type="Proteomes" id="UP000078428">
    <property type="component" value="Unassembled WGS sequence"/>
</dbReference>
<dbReference type="SUPFAM" id="SSF48695">
    <property type="entry name" value="Multiheme cytochromes"/>
    <property type="match status" value="1"/>
</dbReference>
<keyword evidence="3" id="KW-1185">Reference proteome</keyword>
<accession>A0A178MT11</accession>
<dbReference type="Pfam" id="PF09626">
    <property type="entry name" value="DHC"/>
    <property type="match status" value="1"/>
</dbReference>
<protein>
    <submittedName>
        <fullName evidence="2">Cytochrome C</fullName>
    </submittedName>
</protein>
<reference evidence="2 3" key="1">
    <citation type="submission" date="2016-04" db="EMBL/GenBank/DDBJ databases">
        <title>Draft genome sequence of freshwater magnetotactic bacteria Magnetospirillum marisnigri SP-1 and Magnetospirillum moscoviense BB-1.</title>
        <authorList>
            <person name="Koziaeva V."/>
            <person name="Dziuba M.V."/>
            <person name="Ivanov T.M."/>
            <person name="Kuznetsov B."/>
            <person name="Grouzdev D.S."/>
        </authorList>
    </citation>
    <scope>NUCLEOTIDE SEQUENCE [LARGE SCALE GENOMIC DNA]</scope>
    <source>
        <strain evidence="2 3">SP-1</strain>
    </source>
</reference>
<keyword evidence="1" id="KW-0732">Signal</keyword>
<evidence type="ECO:0000313" key="3">
    <source>
        <dbReference type="Proteomes" id="UP000078428"/>
    </source>
</evidence>
<proteinExistence type="predicted"/>
<sequence>MKKLALLLCLVASPALADFAPPITDPLTKAACGECHMAFQPAFLPARSWDKMMANLADHFGDNATLAPDKAAHIRKVLAESAADGPQGGRMGHKILSRLRADETPLRITETAAFLRKHRLPESEWKRPDVVTKSNCVACHKTAEKGIYEDD</sequence>